<accession>A0A1H2H918</accession>
<dbReference type="OrthoDB" id="6629448at2"/>
<dbReference type="RefSeq" id="WP_057725894.1">
    <property type="nucleotide sequence ID" value="NZ_JYLM01000013.1"/>
</dbReference>
<dbReference type="Pfam" id="PF06188">
    <property type="entry name" value="HrpE"/>
    <property type="match status" value="1"/>
</dbReference>
<protein>
    <submittedName>
        <fullName evidence="6">Type III secretion protein L</fullName>
    </submittedName>
</protein>
<evidence type="ECO:0000313" key="6">
    <source>
        <dbReference type="EMBL" id="SDU28306.1"/>
    </source>
</evidence>
<reference evidence="6 7" key="1">
    <citation type="submission" date="2016-10" db="EMBL/GenBank/DDBJ databases">
        <authorList>
            <person name="Varghese N."/>
            <person name="Submissions S."/>
        </authorList>
    </citation>
    <scope>NUCLEOTIDE SEQUENCE [LARGE SCALE GENOMIC DNA]</scope>
    <source>
        <strain evidence="6 7">BS2775</strain>
    </source>
</reference>
<sequence>MLCRYTIDLFKDVPGLPRSVIPREELANWKQAELLLKNANGQAEQLLSLTEEKCEALRERASLEIWQFADAQLKRWERDRQSMCDKLEQYASAITNEAIRRLLDETAAPARLVTLLKQLLAIQVPEVSATLLCHPHDMNEIKQHFAYQKVTVWKVQADEKIPPQTLVLKTDEGDFHISWNALLTSFLERGEAMHPKDSHAEQRPQGE</sequence>
<dbReference type="GO" id="GO:0030254">
    <property type="term" value="P:protein secretion by the type III secretion system"/>
    <property type="evidence" value="ECO:0007669"/>
    <property type="project" value="InterPro"/>
</dbReference>
<keyword evidence="2" id="KW-0813">Transport</keyword>
<proteinExistence type="inferred from homology"/>
<dbReference type="Proteomes" id="UP000183653">
    <property type="component" value="Chromosome I"/>
</dbReference>
<evidence type="ECO:0000256" key="1">
    <source>
        <dbReference type="ARBA" id="ARBA00004496"/>
    </source>
</evidence>
<keyword evidence="3" id="KW-0963">Cytoplasm</keyword>
<keyword evidence="4" id="KW-0653">Protein transport</keyword>
<comment type="subcellular location">
    <subcellularLocation>
        <location evidence="1">Cytoplasm</location>
    </subcellularLocation>
</comment>
<dbReference type="EMBL" id="LT629782">
    <property type="protein sequence ID" value="SDU28306.1"/>
    <property type="molecule type" value="Genomic_DNA"/>
</dbReference>
<dbReference type="NCBIfam" id="TIGR02499">
    <property type="entry name" value="HrpE_YscL_not"/>
    <property type="match status" value="1"/>
</dbReference>
<comment type="similarity">
    <text evidence="5">Belongs to the SctL stator family.</text>
</comment>
<name>A0A1H2H918_9PSED</name>
<evidence type="ECO:0000256" key="3">
    <source>
        <dbReference type="ARBA" id="ARBA00022490"/>
    </source>
</evidence>
<organism evidence="6 7">
    <name type="scientific">Pseudomonas orientalis</name>
    <dbReference type="NCBI Taxonomy" id="76758"/>
    <lineage>
        <taxon>Bacteria</taxon>
        <taxon>Pseudomonadati</taxon>
        <taxon>Pseudomonadota</taxon>
        <taxon>Gammaproteobacteria</taxon>
        <taxon>Pseudomonadales</taxon>
        <taxon>Pseudomonadaceae</taxon>
        <taxon>Pseudomonas</taxon>
    </lineage>
</organism>
<dbReference type="GO" id="GO:0005737">
    <property type="term" value="C:cytoplasm"/>
    <property type="evidence" value="ECO:0007669"/>
    <property type="project" value="UniProtKB-SubCell"/>
</dbReference>
<evidence type="ECO:0000256" key="4">
    <source>
        <dbReference type="ARBA" id="ARBA00022927"/>
    </source>
</evidence>
<dbReference type="InterPro" id="IPR012842">
    <property type="entry name" value="T3SS_SctL/SctL2"/>
</dbReference>
<evidence type="ECO:0000256" key="5">
    <source>
        <dbReference type="ARBA" id="ARBA00024335"/>
    </source>
</evidence>
<evidence type="ECO:0000256" key="2">
    <source>
        <dbReference type="ARBA" id="ARBA00022448"/>
    </source>
</evidence>
<dbReference type="AlphaFoldDB" id="A0A1H2H918"/>
<evidence type="ECO:0000313" key="7">
    <source>
        <dbReference type="Proteomes" id="UP000183653"/>
    </source>
</evidence>
<gene>
    <name evidence="6" type="ORF">SAMN04490197_4529</name>
</gene>
<keyword evidence="7" id="KW-1185">Reference proteome</keyword>
<dbReference type="InterPro" id="IPR009335">
    <property type="entry name" value="T3SS_HrpE/ATPase_suE"/>
</dbReference>